<proteinExistence type="predicted"/>
<gene>
    <name evidence="1" type="ORF">FGIG_05647</name>
</gene>
<reference evidence="1 2" key="1">
    <citation type="submission" date="2019-04" db="EMBL/GenBank/DDBJ databases">
        <title>Annotation for the trematode Fasciola gigantica.</title>
        <authorList>
            <person name="Choi Y.-J."/>
        </authorList>
    </citation>
    <scope>NUCLEOTIDE SEQUENCE [LARGE SCALE GENOMIC DNA]</scope>
    <source>
        <strain evidence="1">Uganda_cow_1</strain>
    </source>
</reference>
<comment type="caution">
    <text evidence="1">The sequence shown here is derived from an EMBL/GenBank/DDBJ whole genome shotgun (WGS) entry which is preliminary data.</text>
</comment>
<accession>A0A504Y8Y4</accession>
<feature type="non-terminal residue" evidence="1">
    <location>
        <position position="1"/>
    </location>
</feature>
<dbReference type="AlphaFoldDB" id="A0A504Y8Y4"/>
<dbReference type="Proteomes" id="UP000316759">
    <property type="component" value="Unassembled WGS sequence"/>
</dbReference>
<dbReference type="EMBL" id="SUNJ01014279">
    <property type="protein sequence ID" value="TPP56605.1"/>
    <property type="molecule type" value="Genomic_DNA"/>
</dbReference>
<keyword evidence="2" id="KW-1185">Reference proteome</keyword>
<organism evidence="1 2">
    <name type="scientific">Fasciola gigantica</name>
    <name type="common">Giant liver fluke</name>
    <dbReference type="NCBI Taxonomy" id="46835"/>
    <lineage>
        <taxon>Eukaryota</taxon>
        <taxon>Metazoa</taxon>
        <taxon>Spiralia</taxon>
        <taxon>Lophotrochozoa</taxon>
        <taxon>Platyhelminthes</taxon>
        <taxon>Trematoda</taxon>
        <taxon>Digenea</taxon>
        <taxon>Plagiorchiida</taxon>
        <taxon>Echinostomata</taxon>
        <taxon>Echinostomatoidea</taxon>
        <taxon>Fasciolidae</taxon>
        <taxon>Fasciola</taxon>
    </lineage>
</organism>
<name>A0A504Y8Y4_FASGI</name>
<sequence>LLKVSKSRNLRLFADPIWCLDSNLLTNAPAEFTEFSVFIPIQNTSEKTMSDCKERLTNYYRREMTSNSLYDFLAKEEPVTVTGKMIVNESFVLGYSPLNQGVSIYNGDVSSLELGDDCKFKLDRGSFVANLTAMVVKVQNSNNMILNFLPNVVIRVKAYVPQQNRKDFRNLSASEIFSYFQENPLCNHVSVKFSYNRLLKQLF</sequence>
<evidence type="ECO:0000313" key="2">
    <source>
        <dbReference type="Proteomes" id="UP000316759"/>
    </source>
</evidence>
<evidence type="ECO:0000313" key="1">
    <source>
        <dbReference type="EMBL" id="TPP56605.1"/>
    </source>
</evidence>
<protein>
    <submittedName>
        <fullName evidence="1">Uncharacterized protein</fullName>
    </submittedName>
</protein>